<dbReference type="PANTHER" id="PTHR43667">
    <property type="entry name" value="CYCLOPROPANE-FATTY-ACYL-PHOSPHOLIPID SYNTHASE"/>
    <property type="match status" value="1"/>
</dbReference>
<keyword evidence="2 7" id="KW-0489">Methyltransferase</keyword>
<evidence type="ECO:0000256" key="3">
    <source>
        <dbReference type="ARBA" id="ARBA00022679"/>
    </source>
</evidence>
<evidence type="ECO:0000256" key="5">
    <source>
        <dbReference type="ARBA" id="ARBA00023098"/>
    </source>
</evidence>
<dbReference type="SUPFAM" id="SSF53335">
    <property type="entry name" value="S-adenosyl-L-methionine-dependent methyltransferases"/>
    <property type="match status" value="1"/>
</dbReference>
<name>A0A124FN45_9CHLR</name>
<sequence length="212" mass="24470">MQNSKKKINGWDAAYKENPQQFVEPDRICTLLDNLFPKYHVERILDLGCGNGRHLVYFGKSGYQMVGSDLSGWGLQAAQKWMQTENQTARLALADMQALPFAKDSFDAIISFRVIQHNLYADIQQTFQEIRRVLRSEGLLAMDLLRYDPESERFKDAVLAEPHTYIPQSGTEEGMPHHTFTTTEVFQLLHGWKIKFFDTQADQKHFTIIAQK</sequence>
<reference evidence="7 8" key="1">
    <citation type="journal article" date="2015" name="MBio">
        <title>Genome-Resolved Metagenomic Analysis Reveals Roles for Candidate Phyla and Other Microbial Community Members in Biogeochemical Transformations in Oil Reservoirs.</title>
        <authorList>
            <person name="Hu P."/>
            <person name="Tom L."/>
            <person name="Singh A."/>
            <person name="Thomas B.C."/>
            <person name="Baker B.J."/>
            <person name="Piceno Y.M."/>
            <person name="Andersen G.L."/>
            <person name="Banfield J.F."/>
        </authorList>
    </citation>
    <scope>NUCLEOTIDE SEQUENCE [LARGE SCALE GENOMIC DNA]</scope>
    <source>
        <strain evidence="7">46_16</strain>
    </source>
</reference>
<dbReference type="InterPro" id="IPR050723">
    <property type="entry name" value="CFA/CMAS"/>
</dbReference>
<dbReference type="EMBL" id="LGFU01000009">
    <property type="protein sequence ID" value="KUK46751.1"/>
    <property type="molecule type" value="Genomic_DNA"/>
</dbReference>
<evidence type="ECO:0000256" key="2">
    <source>
        <dbReference type="ARBA" id="ARBA00022603"/>
    </source>
</evidence>
<keyword evidence="3 7" id="KW-0808">Transferase</keyword>
<accession>A0A124FN45</accession>
<evidence type="ECO:0000313" key="8">
    <source>
        <dbReference type="Proteomes" id="UP000064249"/>
    </source>
</evidence>
<feature type="domain" description="Methyltransferase type 11" evidence="6">
    <location>
        <begin position="45"/>
        <end position="141"/>
    </location>
</feature>
<keyword evidence="4" id="KW-0949">S-adenosyl-L-methionine</keyword>
<dbReference type="AlphaFoldDB" id="A0A124FN45"/>
<dbReference type="PANTHER" id="PTHR43667:SF1">
    <property type="entry name" value="CYCLOPROPANE-FATTY-ACYL-PHOSPHOLIPID SYNTHASE"/>
    <property type="match status" value="1"/>
</dbReference>
<dbReference type="Proteomes" id="UP000064249">
    <property type="component" value="Unassembled WGS sequence"/>
</dbReference>
<dbReference type="CDD" id="cd02440">
    <property type="entry name" value="AdoMet_MTases"/>
    <property type="match status" value="1"/>
</dbReference>
<dbReference type="InterPro" id="IPR013216">
    <property type="entry name" value="Methyltransf_11"/>
</dbReference>
<organism evidence="7 8">
    <name type="scientific">Anaerolinea thermophila</name>
    <dbReference type="NCBI Taxonomy" id="167964"/>
    <lineage>
        <taxon>Bacteria</taxon>
        <taxon>Bacillati</taxon>
        <taxon>Chloroflexota</taxon>
        <taxon>Anaerolineae</taxon>
        <taxon>Anaerolineales</taxon>
        <taxon>Anaerolineaceae</taxon>
        <taxon>Anaerolinea</taxon>
    </lineage>
</organism>
<dbReference type="Pfam" id="PF08241">
    <property type="entry name" value="Methyltransf_11"/>
    <property type="match status" value="1"/>
</dbReference>
<keyword evidence="5" id="KW-0443">Lipid metabolism</keyword>
<dbReference type="Gene3D" id="3.40.50.150">
    <property type="entry name" value="Vaccinia Virus protein VP39"/>
    <property type="match status" value="1"/>
</dbReference>
<comment type="similarity">
    <text evidence="1">Belongs to the CFA/CMAS family.</text>
</comment>
<dbReference type="GO" id="GO:0008757">
    <property type="term" value="F:S-adenosylmethionine-dependent methyltransferase activity"/>
    <property type="evidence" value="ECO:0007669"/>
    <property type="project" value="InterPro"/>
</dbReference>
<evidence type="ECO:0000259" key="6">
    <source>
        <dbReference type="Pfam" id="PF08241"/>
    </source>
</evidence>
<dbReference type="GO" id="GO:0032259">
    <property type="term" value="P:methylation"/>
    <property type="evidence" value="ECO:0007669"/>
    <property type="project" value="UniProtKB-KW"/>
</dbReference>
<gene>
    <name evidence="7" type="ORF">XD73_0372</name>
</gene>
<dbReference type="InterPro" id="IPR029063">
    <property type="entry name" value="SAM-dependent_MTases_sf"/>
</dbReference>
<comment type="caution">
    <text evidence="7">The sequence shown here is derived from an EMBL/GenBank/DDBJ whole genome shotgun (WGS) entry which is preliminary data.</text>
</comment>
<protein>
    <submittedName>
        <fullName evidence="7">Methyltransferase, putative</fullName>
    </submittedName>
</protein>
<dbReference type="GO" id="GO:0006629">
    <property type="term" value="P:lipid metabolic process"/>
    <property type="evidence" value="ECO:0007669"/>
    <property type="project" value="UniProtKB-KW"/>
</dbReference>
<evidence type="ECO:0000256" key="1">
    <source>
        <dbReference type="ARBA" id="ARBA00010815"/>
    </source>
</evidence>
<evidence type="ECO:0000256" key="4">
    <source>
        <dbReference type="ARBA" id="ARBA00022691"/>
    </source>
</evidence>
<proteinExistence type="inferred from homology"/>
<evidence type="ECO:0000313" key="7">
    <source>
        <dbReference type="EMBL" id="KUK46751.1"/>
    </source>
</evidence>